<evidence type="ECO:0000256" key="8">
    <source>
        <dbReference type="RuleBase" id="RU000304"/>
    </source>
</evidence>
<evidence type="ECO:0000259" key="9">
    <source>
        <dbReference type="PROSITE" id="PS50011"/>
    </source>
</evidence>
<evidence type="ECO:0000313" key="10">
    <source>
        <dbReference type="EMBL" id="ETO05237.1"/>
    </source>
</evidence>
<name>X6LVQ9_RETFI</name>
<evidence type="ECO:0000313" key="11">
    <source>
        <dbReference type="Proteomes" id="UP000023152"/>
    </source>
</evidence>
<keyword evidence="1 8" id="KW-0723">Serine/threonine-protein kinase</keyword>
<gene>
    <name evidence="10" type="ORF">RFI_32159</name>
</gene>
<evidence type="ECO:0000256" key="4">
    <source>
        <dbReference type="ARBA" id="ARBA00022741"/>
    </source>
</evidence>
<evidence type="ECO:0000256" key="3">
    <source>
        <dbReference type="ARBA" id="ARBA00022737"/>
    </source>
</evidence>
<feature type="non-terminal residue" evidence="10">
    <location>
        <position position="422"/>
    </location>
</feature>
<dbReference type="InterPro" id="IPR000719">
    <property type="entry name" value="Prot_kinase_dom"/>
</dbReference>
<keyword evidence="3" id="KW-0677">Repeat</keyword>
<dbReference type="PROSITE" id="PS50011">
    <property type="entry name" value="PROTEIN_KINASE_DOM"/>
    <property type="match status" value="1"/>
</dbReference>
<evidence type="ECO:0000256" key="2">
    <source>
        <dbReference type="ARBA" id="ARBA00022679"/>
    </source>
</evidence>
<dbReference type="SMART" id="SM00220">
    <property type="entry name" value="S_TKc"/>
    <property type="match status" value="1"/>
</dbReference>
<organism evidence="10 11">
    <name type="scientific">Reticulomyxa filosa</name>
    <dbReference type="NCBI Taxonomy" id="46433"/>
    <lineage>
        <taxon>Eukaryota</taxon>
        <taxon>Sar</taxon>
        <taxon>Rhizaria</taxon>
        <taxon>Retaria</taxon>
        <taxon>Foraminifera</taxon>
        <taxon>Monothalamids</taxon>
        <taxon>Reticulomyxidae</taxon>
        <taxon>Reticulomyxa</taxon>
    </lineage>
</organism>
<dbReference type="AlphaFoldDB" id="X6LVQ9"/>
<keyword evidence="6 7" id="KW-0067">ATP-binding</keyword>
<reference evidence="10 11" key="1">
    <citation type="journal article" date="2013" name="Curr. Biol.">
        <title>The Genome of the Foraminiferan Reticulomyxa filosa.</title>
        <authorList>
            <person name="Glockner G."/>
            <person name="Hulsmann N."/>
            <person name="Schleicher M."/>
            <person name="Noegel A.A."/>
            <person name="Eichinger L."/>
            <person name="Gallinger C."/>
            <person name="Pawlowski J."/>
            <person name="Sierra R."/>
            <person name="Euteneuer U."/>
            <person name="Pillet L."/>
            <person name="Moustafa A."/>
            <person name="Platzer M."/>
            <person name="Groth M."/>
            <person name="Szafranski K."/>
            <person name="Schliwa M."/>
        </authorList>
    </citation>
    <scope>NUCLEOTIDE SEQUENCE [LARGE SCALE GENOMIC DNA]</scope>
</reference>
<accession>X6LVQ9</accession>
<evidence type="ECO:0000256" key="7">
    <source>
        <dbReference type="PROSITE-ProRule" id="PRU10141"/>
    </source>
</evidence>
<sequence length="422" mass="47892">MKFLFCICSIKNLRENIFLKSKILKNGLTIDCNICSLSTSACKGSVLHNSDSSEQARKSIKASFLYSRRRGAGVKKKKKKTINKKDRTSYAPHVKRYECGKHLGRGGFAQVYEVQSLDSNRVYACKIINKQMLRKPQHQAKLLSEIQLHRKLNHPNIVRFERCFDDKENVYILLERCSNKSLMQLIQMRKRVTEHETRYLLREILCGVQYLHSQNVIHRDLKLGNVLLDEGLHVKLCDFGLAAQLDNSDERKTTICGTPNYIAPEILNGRMTHRTMNGNGNNNGNNIGNNIDTNANDTKHGHSFEVDIWSIGVILFTLLTGKPPFETKNVETTYEKIRKLNYEWPPDVSVSAEAKDMTRSILVIKAEDRPSIHGLLAHPFLAMPLWAFANSCLACVSTLFLPSNSSLELIMTFPAITSPSLQ</sequence>
<evidence type="ECO:0000256" key="5">
    <source>
        <dbReference type="ARBA" id="ARBA00022777"/>
    </source>
</evidence>
<protein>
    <recommendedName>
        <fullName evidence="9">Protein kinase domain-containing protein</fullName>
    </recommendedName>
</protein>
<dbReference type="GO" id="GO:0005524">
    <property type="term" value="F:ATP binding"/>
    <property type="evidence" value="ECO:0007669"/>
    <property type="project" value="UniProtKB-UniRule"/>
</dbReference>
<dbReference type="Pfam" id="PF00069">
    <property type="entry name" value="Pkinase"/>
    <property type="match status" value="2"/>
</dbReference>
<keyword evidence="4 7" id="KW-0547">Nucleotide-binding</keyword>
<keyword evidence="11" id="KW-1185">Reference proteome</keyword>
<dbReference type="Gene3D" id="1.10.510.10">
    <property type="entry name" value="Transferase(Phosphotransferase) domain 1"/>
    <property type="match status" value="1"/>
</dbReference>
<dbReference type="PANTHER" id="PTHR24345:SF0">
    <property type="entry name" value="CELL CYCLE SERINE_THREONINE-PROTEIN KINASE CDC5_MSD2"/>
    <property type="match status" value="1"/>
</dbReference>
<dbReference type="EMBL" id="ASPP01028371">
    <property type="protein sequence ID" value="ETO05237.1"/>
    <property type="molecule type" value="Genomic_DNA"/>
</dbReference>
<comment type="similarity">
    <text evidence="8">Belongs to the protein kinase superfamily.</text>
</comment>
<dbReference type="GO" id="GO:0005634">
    <property type="term" value="C:nucleus"/>
    <property type="evidence" value="ECO:0007669"/>
    <property type="project" value="TreeGrafter"/>
</dbReference>
<evidence type="ECO:0000256" key="1">
    <source>
        <dbReference type="ARBA" id="ARBA00022527"/>
    </source>
</evidence>
<proteinExistence type="inferred from homology"/>
<evidence type="ECO:0000256" key="6">
    <source>
        <dbReference type="ARBA" id="ARBA00022840"/>
    </source>
</evidence>
<dbReference type="InterPro" id="IPR011009">
    <property type="entry name" value="Kinase-like_dom_sf"/>
</dbReference>
<feature type="domain" description="Protein kinase" evidence="9">
    <location>
        <begin position="97"/>
        <end position="381"/>
    </location>
</feature>
<dbReference type="PANTHER" id="PTHR24345">
    <property type="entry name" value="SERINE/THREONINE-PROTEIN KINASE PLK"/>
    <property type="match status" value="1"/>
</dbReference>
<dbReference type="PROSITE" id="PS00107">
    <property type="entry name" value="PROTEIN_KINASE_ATP"/>
    <property type="match status" value="1"/>
</dbReference>
<dbReference type="InterPro" id="IPR008271">
    <property type="entry name" value="Ser/Thr_kinase_AS"/>
</dbReference>
<dbReference type="FunFam" id="3.30.200.20:FF:000091">
    <property type="entry name" value="Serine/threonine-protein kinase PLK"/>
    <property type="match status" value="1"/>
</dbReference>
<dbReference type="SUPFAM" id="SSF56112">
    <property type="entry name" value="Protein kinase-like (PK-like)"/>
    <property type="match status" value="1"/>
</dbReference>
<comment type="caution">
    <text evidence="10">The sequence shown here is derived from an EMBL/GenBank/DDBJ whole genome shotgun (WGS) entry which is preliminary data.</text>
</comment>
<feature type="binding site" evidence="7">
    <location>
        <position position="126"/>
    </location>
    <ligand>
        <name>ATP</name>
        <dbReference type="ChEBI" id="CHEBI:30616"/>
    </ligand>
</feature>
<dbReference type="Gene3D" id="3.30.200.20">
    <property type="entry name" value="Phosphorylase Kinase, domain 1"/>
    <property type="match status" value="1"/>
</dbReference>
<dbReference type="GO" id="GO:0004674">
    <property type="term" value="F:protein serine/threonine kinase activity"/>
    <property type="evidence" value="ECO:0007669"/>
    <property type="project" value="UniProtKB-KW"/>
</dbReference>
<dbReference type="Proteomes" id="UP000023152">
    <property type="component" value="Unassembled WGS sequence"/>
</dbReference>
<dbReference type="OrthoDB" id="408964at2759"/>
<dbReference type="InterPro" id="IPR017441">
    <property type="entry name" value="Protein_kinase_ATP_BS"/>
</dbReference>
<keyword evidence="2" id="KW-0808">Transferase</keyword>
<keyword evidence="5" id="KW-0418">Kinase</keyword>
<dbReference type="PROSITE" id="PS00108">
    <property type="entry name" value="PROTEIN_KINASE_ST"/>
    <property type="match status" value="1"/>
</dbReference>
<dbReference type="CDD" id="cd14099">
    <property type="entry name" value="STKc_PLK"/>
    <property type="match status" value="1"/>
</dbReference>